<dbReference type="OrthoDB" id="649099at2"/>
<dbReference type="RefSeq" id="WP_102757832.1">
    <property type="nucleotide sequence ID" value="NZ_CP025791.1"/>
</dbReference>
<sequence length="71" mass="8442">MDIAKLIVGKLETSLTAKEKVHFKNWKEASYTNELLFYRLEVLKRKGIDFSKITYNINTQLAWKHVKKELE</sequence>
<gene>
    <name evidence="1" type="ORF">C1H87_21720</name>
</gene>
<evidence type="ECO:0000313" key="1">
    <source>
        <dbReference type="EMBL" id="AUP81189.1"/>
    </source>
</evidence>
<accession>A0A2K9PVV6</accession>
<dbReference type="EMBL" id="CP025791">
    <property type="protein sequence ID" value="AUP81189.1"/>
    <property type="molecule type" value="Genomic_DNA"/>
</dbReference>
<dbReference type="KEGG" id="fek:C1H87_21720"/>
<dbReference type="AlphaFoldDB" id="A0A2K9PVV6"/>
<protein>
    <submittedName>
        <fullName evidence="1">Uncharacterized protein</fullName>
    </submittedName>
</protein>
<name>A0A2K9PVV6_9FLAO</name>
<proteinExistence type="predicted"/>
<dbReference type="Proteomes" id="UP000235826">
    <property type="component" value="Chromosome"/>
</dbReference>
<evidence type="ECO:0000313" key="2">
    <source>
        <dbReference type="Proteomes" id="UP000235826"/>
    </source>
</evidence>
<organism evidence="1 2">
    <name type="scientific">Flavivirga eckloniae</name>
    <dbReference type="NCBI Taxonomy" id="1803846"/>
    <lineage>
        <taxon>Bacteria</taxon>
        <taxon>Pseudomonadati</taxon>
        <taxon>Bacteroidota</taxon>
        <taxon>Flavobacteriia</taxon>
        <taxon>Flavobacteriales</taxon>
        <taxon>Flavobacteriaceae</taxon>
        <taxon>Flavivirga</taxon>
    </lineage>
</organism>
<reference evidence="1 2" key="1">
    <citation type="submission" date="2018-01" db="EMBL/GenBank/DDBJ databases">
        <title>Complete genome sequence of Flavivirga eckloniae ECD14 isolated from seaweed Ecklonia cava.</title>
        <authorList>
            <person name="Lee J.H."/>
            <person name="Baik K.S."/>
            <person name="Seong C.N."/>
        </authorList>
    </citation>
    <scope>NUCLEOTIDE SEQUENCE [LARGE SCALE GENOMIC DNA]</scope>
    <source>
        <strain evidence="1 2">ECD14</strain>
    </source>
</reference>
<keyword evidence="2" id="KW-1185">Reference proteome</keyword>